<dbReference type="InterPro" id="IPR058613">
    <property type="entry name" value="Ig_SMCHD1_4th"/>
</dbReference>
<feature type="domain" description="SMCHD1 Ig-like" evidence="1">
    <location>
        <begin position="57"/>
        <end position="105"/>
    </location>
</feature>
<evidence type="ECO:0000313" key="2">
    <source>
        <dbReference type="EMBL" id="GFR69874.1"/>
    </source>
</evidence>
<organism evidence="2 3">
    <name type="scientific">Elysia marginata</name>
    <dbReference type="NCBI Taxonomy" id="1093978"/>
    <lineage>
        <taxon>Eukaryota</taxon>
        <taxon>Metazoa</taxon>
        <taxon>Spiralia</taxon>
        <taxon>Lophotrochozoa</taxon>
        <taxon>Mollusca</taxon>
        <taxon>Gastropoda</taxon>
        <taxon>Heterobranchia</taxon>
        <taxon>Euthyneura</taxon>
        <taxon>Panpulmonata</taxon>
        <taxon>Sacoglossa</taxon>
        <taxon>Placobranchoidea</taxon>
        <taxon>Plakobranchidae</taxon>
        <taxon>Elysia</taxon>
    </lineage>
</organism>
<name>A0AAV4F9X7_9GAST</name>
<dbReference type="AlphaFoldDB" id="A0AAV4F9X7"/>
<keyword evidence="3" id="KW-1185">Reference proteome</keyword>
<dbReference type="PANTHER" id="PTHR22640:SF2">
    <property type="entry name" value="STRUCTURAL MAINTENANCE OF CHROMOSOMES FLEXIBLE HINGE DOMAIN-CONTAINING PROTEIN 1"/>
    <property type="match status" value="1"/>
</dbReference>
<sequence>MAILALVPLEFRRKRDIVTWFSADDVVPGLSEEYTSVYICGQKKTPICYTSGPAAKLSVQPEEDMSLENGECPTFKVEVQDAAGNLTSGGKQTVLARVNWAPKISEEMAVAKLLPPIKVLHSVLEPKYCQVSVLSGDGLELQFSVLATPGPVTQMDCKFSGDSTCTVGQPHPSRIVISFTDKFGNQTP</sequence>
<accession>A0AAV4F9X7</accession>
<dbReference type="PANTHER" id="PTHR22640">
    <property type="entry name" value="STRUCTURAL MAINTENANCE OF CHROMOSOMES FLEXIBLE HINGE DOMAIN-CONTAINING PROTEIN 1"/>
    <property type="match status" value="1"/>
</dbReference>
<gene>
    <name evidence="2" type="ORF">ElyMa_002059900</name>
</gene>
<dbReference type="InterPro" id="IPR038892">
    <property type="entry name" value="SMCHD1"/>
</dbReference>
<proteinExistence type="predicted"/>
<protein>
    <submittedName>
        <fullName evidence="2">Structural maintenance of chromosomes flexible hinge domain-containing protein 1</fullName>
    </submittedName>
</protein>
<feature type="non-terminal residue" evidence="2">
    <location>
        <position position="188"/>
    </location>
</feature>
<dbReference type="Proteomes" id="UP000762676">
    <property type="component" value="Unassembled WGS sequence"/>
</dbReference>
<comment type="caution">
    <text evidence="2">The sequence shown here is derived from an EMBL/GenBank/DDBJ whole genome shotgun (WGS) entry which is preliminary data.</text>
</comment>
<evidence type="ECO:0000259" key="1">
    <source>
        <dbReference type="Pfam" id="PF26196"/>
    </source>
</evidence>
<reference evidence="2 3" key="1">
    <citation type="journal article" date="2021" name="Elife">
        <title>Chloroplast acquisition without the gene transfer in kleptoplastic sea slugs, Plakobranchus ocellatus.</title>
        <authorList>
            <person name="Maeda T."/>
            <person name="Takahashi S."/>
            <person name="Yoshida T."/>
            <person name="Shimamura S."/>
            <person name="Takaki Y."/>
            <person name="Nagai Y."/>
            <person name="Toyoda A."/>
            <person name="Suzuki Y."/>
            <person name="Arimoto A."/>
            <person name="Ishii H."/>
            <person name="Satoh N."/>
            <person name="Nishiyama T."/>
            <person name="Hasebe M."/>
            <person name="Maruyama T."/>
            <person name="Minagawa J."/>
            <person name="Obokata J."/>
            <person name="Shigenobu S."/>
        </authorList>
    </citation>
    <scope>NUCLEOTIDE SEQUENCE [LARGE SCALE GENOMIC DNA]</scope>
</reference>
<dbReference type="EMBL" id="BMAT01004179">
    <property type="protein sequence ID" value="GFR69874.1"/>
    <property type="molecule type" value="Genomic_DNA"/>
</dbReference>
<dbReference type="GO" id="GO:0006302">
    <property type="term" value="P:double-strand break repair"/>
    <property type="evidence" value="ECO:0007669"/>
    <property type="project" value="InterPro"/>
</dbReference>
<dbReference type="Pfam" id="PF26196">
    <property type="entry name" value="Ig_SMCHD1_4th"/>
    <property type="match status" value="1"/>
</dbReference>
<evidence type="ECO:0000313" key="3">
    <source>
        <dbReference type="Proteomes" id="UP000762676"/>
    </source>
</evidence>